<comment type="caution">
    <text evidence="2">The sequence shown here is derived from an EMBL/GenBank/DDBJ whole genome shotgun (WGS) entry which is preliminary data.</text>
</comment>
<dbReference type="InterPro" id="IPR009875">
    <property type="entry name" value="PilZ_domain"/>
</dbReference>
<reference evidence="2" key="1">
    <citation type="submission" date="2021-03" db="EMBL/GenBank/DDBJ databases">
        <title>Antimicrobial resistance genes in bacteria isolated from Japanese honey, and their potential for conferring macrolide and lincosamide resistance in the American foulbrood pathogen Paenibacillus larvae.</title>
        <authorList>
            <person name="Okamoto M."/>
            <person name="Kumagai M."/>
            <person name="Kanamori H."/>
            <person name="Takamatsu D."/>
        </authorList>
    </citation>
    <scope>NUCLEOTIDE SEQUENCE</scope>
    <source>
        <strain evidence="2">J41TS4</strain>
    </source>
</reference>
<accession>A0A919Y2S2</accession>
<dbReference type="AlphaFoldDB" id="A0A919Y2S2"/>
<dbReference type="Gene3D" id="2.40.10.220">
    <property type="entry name" value="predicted glycosyltransferase like domains"/>
    <property type="match status" value="1"/>
</dbReference>
<keyword evidence="3" id="KW-1185">Reference proteome</keyword>
<sequence length="125" mass="14079">MENRRKEPFRYSLTPPTGCFIQITTINQSAVASKLAEAVLIDISKAGCRIQTSLNLHVVQNLIGASIHLHLGENSQVYTGYVRWQRQVADGLFHYGMKLELDAAQKEQLNIDLRTLAAERKIMVI</sequence>
<protein>
    <recommendedName>
        <fullName evidence="1">PilZ domain-containing protein</fullName>
    </recommendedName>
</protein>
<dbReference type="Pfam" id="PF07238">
    <property type="entry name" value="PilZ"/>
    <property type="match status" value="1"/>
</dbReference>
<dbReference type="GO" id="GO:0035438">
    <property type="term" value="F:cyclic-di-GMP binding"/>
    <property type="evidence" value="ECO:0007669"/>
    <property type="project" value="InterPro"/>
</dbReference>
<gene>
    <name evidence="2" type="ORF">J41TS4_33200</name>
</gene>
<dbReference type="RefSeq" id="WP_301628759.1">
    <property type="nucleotide sequence ID" value="NZ_BORS01000011.1"/>
</dbReference>
<evidence type="ECO:0000313" key="3">
    <source>
        <dbReference type="Proteomes" id="UP000678895"/>
    </source>
</evidence>
<evidence type="ECO:0000313" key="2">
    <source>
        <dbReference type="EMBL" id="GIO43562.1"/>
    </source>
</evidence>
<name>A0A919Y2S2_9BACL</name>
<dbReference type="Proteomes" id="UP000678895">
    <property type="component" value="Unassembled WGS sequence"/>
</dbReference>
<evidence type="ECO:0000259" key="1">
    <source>
        <dbReference type="Pfam" id="PF07238"/>
    </source>
</evidence>
<dbReference type="EMBL" id="BORS01000011">
    <property type="protein sequence ID" value="GIO43562.1"/>
    <property type="molecule type" value="Genomic_DNA"/>
</dbReference>
<organism evidence="2 3">
    <name type="scientific">Paenibacillus apis</name>
    <dbReference type="NCBI Taxonomy" id="1792174"/>
    <lineage>
        <taxon>Bacteria</taxon>
        <taxon>Bacillati</taxon>
        <taxon>Bacillota</taxon>
        <taxon>Bacilli</taxon>
        <taxon>Bacillales</taxon>
        <taxon>Paenibacillaceae</taxon>
        <taxon>Paenibacillus</taxon>
    </lineage>
</organism>
<proteinExistence type="predicted"/>
<feature type="domain" description="PilZ" evidence="1">
    <location>
        <begin position="35"/>
        <end position="109"/>
    </location>
</feature>
<dbReference type="SUPFAM" id="SSF141371">
    <property type="entry name" value="PilZ domain-like"/>
    <property type="match status" value="1"/>
</dbReference>